<dbReference type="PANTHER" id="PTHR33434:SF4">
    <property type="entry name" value="PHOSPHATASE PROTEIN"/>
    <property type="match status" value="1"/>
</dbReference>
<dbReference type="Proteomes" id="UP000602087">
    <property type="component" value="Unassembled WGS sequence"/>
</dbReference>
<evidence type="ECO:0000313" key="3">
    <source>
        <dbReference type="Proteomes" id="UP000602087"/>
    </source>
</evidence>
<dbReference type="InterPro" id="IPR048394">
    <property type="entry name" value="FakA-like_M"/>
</dbReference>
<dbReference type="SUPFAM" id="SSF101473">
    <property type="entry name" value="DhaL-like"/>
    <property type="match status" value="1"/>
</dbReference>
<dbReference type="PANTHER" id="PTHR33434">
    <property type="entry name" value="DEGV DOMAIN-CONTAINING PROTEIN DR_1986-RELATED"/>
    <property type="match status" value="1"/>
</dbReference>
<gene>
    <name evidence="2" type="ORF">JAV76_05465</name>
</gene>
<dbReference type="Pfam" id="PF21645">
    <property type="entry name" value="FakA-like_M"/>
    <property type="match status" value="1"/>
</dbReference>
<dbReference type="GO" id="GO:0004371">
    <property type="term" value="F:glycerone kinase activity"/>
    <property type="evidence" value="ECO:0007669"/>
    <property type="project" value="InterPro"/>
</dbReference>
<evidence type="ECO:0000313" key="2">
    <source>
        <dbReference type="EMBL" id="MBI9114461.1"/>
    </source>
</evidence>
<dbReference type="Pfam" id="PF02734">
    <property type="entry name" value="Dak2"/>
    <property type="match status" value="1"/>
</dbReference>
<reference evidence="2" key="1">
    <citation type="submission" date="2020-12" db="EMBL/GenBank/DDBJ databases">
        <title>Sanguibacter suaedae sp. nov., isolated from Suaeda aralocaspica.</title>
        <authorList>
            <person name="Ma Q."/>
        </authorList>
    </citation>
    <scope>NUCLEOTIDE SEQUENCE</scope>
    <source>
        <strain evidence="2">YZGR15</strain>
    </source>
</reference>
<dbReference type="RefSeq" id="WP_198733003.1">
    <property type="nucleotide sequence ID" value="NZ_JAEINH010000003.1"/>
</dbReference>
<dbReference type="InterPro" id="IPR050270">
    <property type="entry name" value="DegV_domain_contain"/>
</dbReference>
<organism evidence="2 3">
    <name type="scientific">Sanguibacter suaedae</name>
    <dbReference type="NCBI Taxonomy" id="2795737"/>
    <lineage>
        <taxon>Bacteria</taxon>
        <taxon>Bacillati</taxon>
        <taxon>Actinomycetota</taxon>
        <taxon>Actinomycetes</taxon>
        <taxon>Micrococcales</taxon>
        <taxon>Sanguibacteraceae</taxon>
        <taxon>Sanguibacter</taxon>
    </lineage>
</organism>
<dbReference type="Gene3D" id="1.25.40.340">
    <property type="match status" value="1"/>
</dbReference>
<accession>A0A934MAP6</accession>
<dbReference type="InterPro" id="IPR036117">
    <property type="entry name" value="DhaL_dom_sf"/>
</dbReference>
<dbReference type="GO" id="GO:0006071">
    <property type="term" value="P:glycerol metabolic process"/>
    <property type="evidence" value="ECO:0007669"/>
    <property type="project" value="InterPro"/>
</dbReference>
<dbReference type="SMART" id="SM01121">
    <property type="entry name" value="Dak1_2"/>
    <property type="match status" value="1"/>
</dbReference>
<dbReference type="PROSITE" id="PS51480">
    <property type="entry name" value="DHAL"/>
    <property type="match status" value="1"/>
</dbReference>
<dbReference type="InterPro" id="IPR004007">
    <property type="entry name" value="DhaL_dom"/>
</dbReference>
<evidence type="ECO:0000259" key="1">
    <source>
        <dbReference type="PROSITE" id="PS51480"/>
    </source>
</evidence>
<comment type="caution">
    <text evidence="2">The sequence shown here is derived from an EMBL/GenBank/DDBJ whole genome shotgun (WGS) entry which is preliminary data.</text>
</comment>
<dbReference type="EMBL" id="JAEINH010000003">
    <property type="protein sequence ID" value="MBI9114461.1"/>
    <property type="molecule type" value="Genomic_DNA"/>
</dbReference>
<dbReference type="SMART" id="SM01120">
    <property type="entry name" value="Dak2"/>
    <property type="match status" value="1"/>
</dbReference>
<dbReference type="InterPro" id="IPR033470">
    <property type="entry name" value="FakA-like_C"/>
</dbReference>
<proteinExistence type="predicted"/>
<name>A0A934MAP6_9MICO</name>
<sequence length="563" mass="56138">MAGLAGPAGPAVQQGTGDALTPDTVRTWAITACRALGAARGVIDSANVFPVADADTGTNLCLTFARAKEEVDRQSAGASVGALLAALAHGALLGARGNSGVILSEYLRGLAVGAADDVVDAVVTARALAGASEAAGRAVADPRRGTILSAAEVAAACAATALADGSDVVGVLTAARDGARQALGRSADELDVLRAANVLDAGAYGLSLVLDALCVAAGTGSTAGALSEGQGTVVLMGSLSAPEQSADRALARPGRPAVDGEFEVVLVVEHRDGADRVAASRDVGGRLRRDLQELGESVVVVGGDVPGPAAAPGGAMWQVHVHTDRPEDVVRVVARDEDGRRPTVRQVVVRSLALQVVGPRDAGPGSGGVVACTTAPGLVADLARSGAVVVLRVDEDVTTADLRRAVLETGEDRVLVLPVDESSYEAARALAATGDGDEAPDALPRVTVAPPRTDLHVVAALAAWAGAPQTDRVTEALDAAGSVHVASVGGLTVAAAGATVAGRVAGATAGAEVLLTLLVDEEADATVVDEVVARAQDARPGTEVLLLRSGRASTDVLVGTEEL</sequence>
<feature type="domain" description="DhaL" evidence="1">
    <location>
        <begin position="23"/>
        <end position="215"/>
    </location>
</feature>
<dbReference type="AlphaFoldDB" id="A0A934MAP6"/>
<keyword evidence="3" id="KW-1185">Reference proteome</keyword>
<protein>
    <submittedName>
        <fullName evidence="2">DAK2 domain-containing protein</fullName>
    </submittedName>
</protein>